<organism evidence="2 4">
    <name type="scientific">Macrostomum lignano</name>
    <dbReference type="NCBI Taxonomy" id="282301"/>
    <lineage>
        <taxon>Eukaryota</taxon>
        <taxon>Metazoa</taxon>
        <taxon>Spiralia</taxon>
        <taxon>Lophotrochozoa</taxon>
        <taxon>Platyhelminthes</taxon>
        <taxon>Rhabditophora</taxon>
        <taxon>Macrostomorpha</taxon>
        <taxon>Macrostomida</taxon>
        <taxon>Macrostomidae</taxon>
        <taxon>Macrostomum</taxon>
    </lineage>
</organism>
<feature type="signal peptide" evidence="1">
    <location>
        <begin position="1"/>
        <end position="17"/>
    </location>
</feature>
<protein>
    <submittedName>
        <fullName evidence="2">Uncharacterized protein</fullName>
    </submittedName>
</protein>
<gene>
    <name evidence="3" type="ORF">BOX15_Mlig003397g1</name>
    <name evidence="2" type="ORF">BOX15_Mlig013351g1</name>
</gene>
<dbReference type="AlphaFoldDB" id="A0A267DSD9"/>
<dbReference type="EMBL" id="NIVC01001468">
    <property type="protein sequence ID" value="PAA67634.1"/>
    <property type="molecule type" value="Genomic_DNA"/>
</dbReference>
<keyword evidence="1" id="KW-0732">Signal</keyword>
<dbReference type="EMBL" id="NIVC01003304">
    <property type="protein sequence ID" value="PAA52076.1"/>
    <property type="molecule type" value="Genomic_DNA"/>
</dbReference>
<keyword evidence="4" id="KW-1185">Reference proteome</keyword>
<evidence type="ECO:0000313" key="4">
    <source>
        <dbReference type="Proteomes" id="UP000215902"/>
    </source>
</evidence>
<evidence type="ECO:0000313" key="2">
    <source>
        <dbReference type="EMBL" id="PAA52076.1"/>
    </source>
</evidence>
<evidence type="ECO:0000256" key="1">
    <source>
        <dbReference type="SAM" id="SignalP"/>
    </source>
</evidence>
<reference evidence="2 4" key="1">
    <citation type="submission" date="2017-06" db="EMBL/GenBank/DDBJ databases">
        <title>A platform for efficient transgenesis in Macrostomum lignano, a flatworm model organism for stem cell research.</title>
        <authorList>
            <person name="Berezikov E."/>
        </authorList>
    </citation>
    <scope>NUCLEOTIDE SEQUENCE [LARGE SCALE GENOMIC DNA]</scope>
    <source>
        <strain evidence="2">DV1</strain>
        <tissue evidence="2">Whole organism</tissue>
    </source>
</reference>
<evidence type="ECO:0000313" key="3">
    <source>
        <dbReference type="EMBL" id="PAA67634.1"/>
    </source>
</evidence>
<accession>A0A267DSD9</accession>
<dbReference type="Proteomes" id="UP000215902">
    <property type="component" value="Unassembled WGS sequence"/>
</dbReference>
<feature type="chain" id="PRO_5011915964" evidence="1">
    <location>
        <begin position="18"/>
        <end position="118"/>
    </location>
</feature>
<name>A0A267DSD9_9PLAT</name>
<sequence>MKNEIFGLLLLAAIVASEPFEGLTEEEMELKLKPCLVYNVNCPADGSMGNYKEMKKELEMMKVGIKLQGGRTPPECTECGRGERCDRECYYALLKVAVLELPLVRNQNQQRFPGKRSV</sequence>
<proteinExistence type="predicted"/>
<comment type="caution">
    <text evidence="2">The sequence shown here is derived from an EMBL/GenBank/DDBJ whole genome shotgun (WGS) entry which is preliminary data.</text>
</comment>